<dbReference type="InterPro" id="IPR036021">
    <property type="entry name" value="Tungsten_al_ferr_oxy-like_C"/>
</dbReference>
<dbReference type="InterPro" id="IPR001203">
    <property type="entry name" value="OxRdtase_Ald_Fedxn_C"/>
</dbReference>
<accession>X0S2C6</accession>
<reference evidence="2" key="1">
    <citation type="journal article" date="2014" name="Front. Microbiol.">
        <title>High frequency of phylogenetically diverse reductive dehalogenase-homologous genes in deep subseafloor sedimentary metagenomes.</title>
        <authorList>
            <person name="Kawai M."/>
            <person name="Futagami T."/>
            <person name="Toyoda A."/>
            <person name="Takaki Y."/>
            <person name="Nishi S."/>
            <person name="Hori S."/>
            <person name="Arai W."/>
            <person name="Tsubouchi T."/>
            <person name="Morono Y."/>
            <person name="Uchiyama I."/>
            <person name="Ito T."/>
            <person name="Fujiyama A."/>
            <person name="Inagaki F."/>
            <person name="Takami H."/>
        </authorList>
    </citation>
    <scope>NUCLEOTIDE SEQUENCE</scope>
    <source>
        <strain evidence="2">Expedition CK06-06</strain>
    </source>
</reference>
<dbReference type="PANTHER" id="PTHR30038:SF5">
    <property type="entry name" value="ALDEHYDE FERREDOXIN OXIDOREDUCTASE"/>
    <property type="match status" value="1"/>
</dbReference>
<dbReference type="SUPFAM" id="SSF48310">
    <property type="entry name" value="Aldehyde ferredoxin oxidoreductase, C-terminal domains"/>
    <property type="match status" value="1"/>
</dbReference>
<sequence length="350" mass="39104">ILPAYNFKDSVFTKHDQINGATMLDQYKIGDSACFSCPMCCSNICLVKNGKYTGTVVEGPEYESCAMLGPNLGIDNFAAILSANRLCDELGVDTISTGNIVGAVIEGYEKGILSLSDLDGKEITWGDEDAILELIQTIADRQGIGDVLADGARRIIGKWPEMDKIILQVKGLEQSAYDSRPSITMGLAYATSDIGAHHTRAWTIAKEMEEGQDWSDDEKVDTVIYHQKLRPLFDMLGVCRLPWIELGLSERHYENFYKYVTGKEASLEQLLELSNDVYDLTRLINVRLGVSRKDDSLPYKVWANPPLTGPNAGRVIDREEFQRLLSLYYKKRGWDENGIPPAGIEKKFED</sequence>
<proteinExistence type="predicted"/>
<dbReference type="GO" id="GO:0051536">
    <property type="term" value="F:iron-sulfur cluster binding"/>
    <property type="evidence" value="ECO:0007669"/>
    <property type="project" value="InterPro"/>
</dbReference>
<dbReference type="PANTHER" id="PTHR30038">
    <property type="entry name" value="ALDEHYDE FERREDOXIN OXIDOREDUCTASE"/>
    <property type="match status" value="1"/>
</dbReference>
<feature type="non-terminal residue" evidence="2">
    <location>
        <position position="1"/>
    </location>
</feature>
<dbReference type="GO" id="GO:0016625">
    <property type="term" value="F:oxidoreductase activity, acting on the aldehyde or oxo group of donors, iron-sulfur protein as acceptor"/>
    <property type="evidence" value="ECO:0007669"/>
    <property type="project" value="InterPro"/>
</dbReference>
<organism evidence="2">
    <name type="scientific">marine sediment metagenome</name>
    <dbReference type="NCBI Taxonomy" id="412755"/>
    <lineage>
        <taxon>unclassified sequences</taxon>
        <taxon>metagenomes</taxon>
        <taxon>ecological metagenomes</taxon>
    </lineage>
</organism>
<comment type="caution">
    <text evidence="2">The sequence shown here is derived from an EMBL/GenBank/DDBJ whole genome shotgun (WGS) entry which is preliminary data.</text>
</comment>
<dbReference type="AlphaFoldDB" id="X0S2C6"/>
<dbReference type="Gene3D" id="1.10.569.10">
    <property type="entry name" value="Aldehyde Ferredoxin Oxidoreductase Protein, subunit A, domain 2"/>
    <property type="match status" value="1"/>
</dbReference>
<dbReference type="InterPro" id="IPR013984">
    <property type="entry name" value="Ald_Fedxn_OxRdtase_dom2"/>
</dbReference>
<dbReference type="Pfam" id="PF01314">
    <property type="entry name" value="AFOR_C"/>
    <property type="match status" value="1"/>
</dbReference>
<feature type="domain" description="Aldehyde ferredoxin oxidoreductase C-terminal" evidence="1">
    <location>
        <begin position="2"/>
        <end position="342"/>
    </location>
</feature>
<dbReference type="EMBL" id="BARS01006494">
    <property type="protein sequence ID" value="GAF69396.1"/>
    <property type="molecule type" value="Genomic_DNA"/>
</dbReference>
<name>X0S2C6_9ZZZZ</name>
<dbReference type="InterPro" id="IPR013985">
    <property type="entry name" value="Ald_Fedxn_OxRdtase_dom3"/>
</dbReference>
<dbReference type="GO" id="GO:0009055">
    <property type="term" value="F:electron transfer activity"/>
    <property type="evidence" value="ECO:0007669"/>
    <property type="project" value="InterPro"/>
</dbReference>
<dbReference type="Gene3D" id="1.10.599.10">
    <property type="entry name" value="Aldehyde Ferredoxin Oxidoreductase Protein, subunit A, domain 3"/>
    <property type="match status" value="1"/>
</dbReference>
<gene>
    <name evidence="2" type="ORF">S01H1_12632</name>
</gene>
<evidence type="ECO:0000313" key="2">
    <source>
        <dbReference type="EMBL" id="GAF69396.1"/>
    </source>
</evidence>
<evidence type="ECO:0000259" key="1">
    <source>
        <dbReference type="Pfam" id="PF01314"/>
    </source>
</evidence>
<dbReference type="InterPro" id="IPR051919">
    <property type="entry name" value="W-dependent_AOR"/>
</dbReference>
<protein>
    <recommendedName>
        <fullName evidence="1">Aldehyde ferredoxin oxidoreductase C-terminal domain-containing protein</fullName>
    </recommendedName>
</protein>